<protein>
    <recommendedName>
        <fullName evidence="2">DUF6199 domain-containing protein</fullName>
    </recommendedName>
</protein>
<feature type="domain" description="DUF6199" evidence="2">
    <location>
        <begin position="5"/>
        <end position="61"/>
    </location>
</feature>
<gene>
    <name evidence="3" type="ORF">H0266_14505</name>
</gene>
<feature type="transmembrane region" description="Helical" evidence="1">
    <location>
        <begin position="7"/>
        <end position="27"/>
    </location>
</feature>
<dbReference type="Proteomes" id="UP000571017">
    <property type="component" value="Unassembled WGS sequence"/>
</dbReference>
<keyword evidence="1" id="KW-1133">Transmembrane helix</keyword>
<keyword evidence="1" id="KW-0472">Membrane</keyword>
<comment type="caution">
    <text evidence="3">The sequence shown here is derived from an EMBL/GenBank/DDBJ whole genome shotgun (WGS) entry which is preliminary data.</text>
</comment>
<dbReference type="EMBL" id="JACEFG010000003">
    <property type="protein sequence ID" value="MBA2176105.1"/>
    <property type="molecule type" value="Genomic_DNA"/>
</dbReference>
<dbReference type="Pfam" id="PF19701">
    <property type="entry name" value="DUF6199"/>
    <property type="match status" value="1"/>
</dbReference>
<evidence type="ECO:0000313" key="4">
    <source>
        <dbReference type="Proteomes" id="UP000571017"/>
    </source>
</evidence>
<dbReference type="InterPro" id="IPR045679">
    <property type="entry name" value="DUF6199"/>
</dbReference>
<proteinExistence type="predicted"/>
<dbReference type="RefSeq" id="WP_181473141.1">
    <property type="nucleotide sequence ID" value="NZ_JACEFG010000003.1"/>
</dbReference>
<accession>A0A838CWG2</accession>
<feature type="transmembrane region" description="Helical" evidence="1">
    <location>
        <begin position="47"/>
        <end position="65"/>
    </location>
</feature>
<evidence type="ECO:0000259" key="2">
    <source>
        <dbReference type="Pfam" id="PF19701"/>
    </source>
</evidence>
<keyword evidence="1" id="KW-0812">Transmembrane</keyword>
<evidence type="ECO:0000256" key="1">
    <source>
        <dbReference type="SAM" id="Phobius"/>
    </source>
</evidence>
<organism evidence="3 4">
    <name type="scientific">Halobacillus locisalis</name>
    <dbReference type="NCBI Taxonomy" id="220753"/>
    <lineage>
        <taxon>Bacteria</taxon>
        <taxon>Bacillati</taxon>
        <taxon>Bacillota</taxon>
        <taxon>Bacilli</taxon>
        <taxon>Bacillales</taxon>
        <taxon>Bacillaceae</taxon>
        <taxon>Halobacillus</taxon>
    </lineage>
</organism>
<dbReference type="AlphaFoldDB" id="A0A838CWG2"/>
<evidence type="ECO:0000313" key="3">
    <source>
        <dbReference type="EMBL" id="MBA2176105.1"/>
    </source>
</evidence>
<keyword evidence="4" id="KW-1185">Reference proteome</keyword>
<reference evidence="3 4" key="1">
    <citation type="journal article" date="2004" name="Extremophiles">
        <title>Halobacillus locisalis sp. nov., a halophilic bacterium isolated from a marine solar saltern of the Yellow Sea in Korea.</title>
        <authorList>
            <person name="Yoon J.H."/>
            <person name="Kang K.H."/>
            <person name="Oh T.K."/>
            <person name="Park Y.H."/>
        </authorList>
    </citation>
    <scope>NUCLEOTIDE SEQUENCE [LARGE SCALE GENOMIC DNA]</scope>
    <source>
        <strain evidence="3 4">KCTC 3788</strain>
    </source>
</reference>
<sequence length="70" mass="7787">MDAFLGLIAIIVGFINVKFPTFFWYITTGWKFQDAEPSDIALGLNKFIGYFLLLVGAAVLLDFFFPGTSS</sequence>
<name>A0A838CWG2_9BACI</name>